<gene>
    <name evidence="2" type="ORF">MJ956_14440</name>
</gene>
<dbReference type="AlphaFoldDB" id="A0A9X2HA38"/>
<evidence type="ECO:0000313" key="2">
    <source>
        <dbReference type="EMBL" id="MCP3056330.1"/>
    </source>
</evidence>
<sequence>MATRLITLMAMVALTGTVLASPARADDAFDVQAAISGQLEAFRSDDGASAYSYAAPNIQAMFPSPQIFMGMVRSGYDPVYRSSNTVFGALKAEGAGFRQEVYLTDRNGQSWIASYTLERQGDGSMKITGCAIRKGEDLAA</sequence>
<evidence type="ECO:0000313" key="3">
    <source>
        <dbReference type="Proteomes" id="UP001155220"/>
    </source>
</evidence>
<dbReference type="InterPro" id="IPR032347">
    <property type="entry name" value="DUF4864"/>
</dbReference>
<dbReference type="Pfam" id="PF16156">
    <property type="entry name" value="DUF4864"/>
    <property type="match status" value="1"/>
</dbReference>
<name>A0A9X2HA38_9HYPH</name>
<feature type="chain" id="PRO_5040834851" evidence="1">
    <location>
        <begin position="26"/>
        <end position="140"/>
    </location>
</feature>
<feature type="signal peptide" evidence="1">
    <location>
        <begin position="1"/>
        <end position="25"/>
    </location>
</feature>
<dbReference type="Proteomes" id="UP001155220">
    <property type="component" value="Unassembled WGS sequence"/>
</dbReference>
<evidence type="ECO:0000256" key="1">
    <source>
        <dbReference type="SAM" id="SignalP"/>
    </source>
</evidence>
<accession>A0A9X2HA38</accession>
<dbReference type="RefSeq" id="WP_253965145.1">
    <property type="nucleotide sequence ID" value="NZ_JALHBS010000088.1"/>
</dbReference>
<keyword evidence="3" id="KW-1185">Reference proteome</keyword>
<comment type="caution">
    <text evidence="2">The sequence shown here is derived from an EMBL/GenBank/DDBJ whole genome shotgun (WGS) entry which is preliminary data.</text>
</comment>
<proteinExistence type="predicted"/>
<reference evidence="2" key="1">
    <citation type="submission" date="2022-03" db="EMBL/GenBank/DDBJ databases">
        <title>Aurantimonas Liuensis sp. Nov., isolated from the hadal seawater of the Mariana Trench.</title>
        <authorList>
            <person name="Liu R."/>
        </authorList>
    </citation>
    <scope>NUCLEOTIDE SEQUENCE</scope>
    <source>
        <strain evidence="2">LRZ36</strain>
    </source>
</reference>
<keyword evidence="1" id="KW-0732">Signal</keyword>
<dbReference type="EMBL" id="JALHBS010000088">
    <property type="protein sequence ID" value="MCP3056330.1"/>
    <property type="molecule type" value="Genomic_DNA"/>
</dbReference>
<protein>
    <submittedName>
        <fullName evidence="2">DUF4864 domain-containing protein</fullName>
    </submittedName>
</protein>
<organism evidence="2 3">
    <name type="scientific">Aurantimonas marianensis</name>
    <dbReference type="NCBI Taxonomy" id="2920428"/>
    <lineage>
        <taxon>Bacteria</taxon>
        <taxon>Pseudomonadati</taxon>
        <taxon>Pseudomonadota</taxon>
        <taxon>Alphaproteobacteria</taxon>
        <taxon>Hyphomicrobiales</taxon>
        <taxon>Aurantimonadaceae</taxon>
        <taxon>Aurantimonas</taxon>
    </lineage>
</organism>